<organism evidence="3 4">
    <name type="scientific">Falsiroseomonas algicola</name>
    <dbReference type="NCBI Taxonomy" id="2716930"/>
    <lineage>
        <taxon>Bacteria</taxon>
        <taxon>Pseudomonadati</taxon>
        <taxon>Pseudomonadota</taxon>
        <taxon>Alphaproteobacteria</taxon>
        <taxon>Acetobacterales</taxon>
        <taxon>Roseomonadaceae</taxon>
        <taxon>Falsiroseomonas</taxon>
    </lineage>
</organism>
<accession>A0A6M1LSR9</accession>
<comment type="similarity">
    <text evidence="1">Belongs to the amidase family.</text>
</comment>
<keyword evidence="4" id="KW-1185">Reference proteome</keyword>
<feature type="domain" description="Amidase" evidence="2">
    <location>
        <begin position="201"/>
        <end position="379"/>
    </location>
</feature>
<dbReference type="RefSeq" id="WP_164696986.1">
    <property type="nucleotide sequence ID" value="NZ_JAAIKB010000012.1"/>
</dbReference>
<dbReference type="PANTHER" id="PTHR11895:SF7">
    <property type="entry name" value="GLUTAMYL-TRNA(GLN) AMIDOTRANSFERASE SUBUNIT A, MITOCHONDRIAL"/>
    <property type="match status" value="1"/>
</dbReference>
<feature type="domain" description="Amidase" evidence="2">
    <location>
        <begin position="18"/>
        <end position="176"/>
    </location>
</feature>
<dbReference type="Pfam" id="PF01425">
    <property type="entry name" value="Amidase"/>
    <property type="match status" value="2"/>
</dbReference>
<evidence type="ECO:0000259" key="2">
    <source>
        <dbReference type="Pfam" id="PF01425"/>
    </source>
</evidence>
<reference evidence="3 4" key="1">
    <citation type="submission" date="2020-03" db="EMBL/GenBank/DDBJ databases">
        <title>Roseomonas stagni sp. nov., isolated from pond water in Japan.</title>
        <authorList>
            <person name="Furuhata K."/>
            <person name="Miyamoto H."/>
            <person name="Goto K."/>
        </authorList>
    </citation>
    <scope>NUCLEOTIDE SEQUENCE [LARGE SCALE GENOMIC DNA]</scope>
    <source>
        <strain evidence="3 4">PeD5</strain>
    </source>
</reference>
<dbReference type="Gene3D" id="3.90.1300.10">
    <property type="entry name" value="Amidase signature (AS) domain"/>
    <property type="match status" value="1"/>
</dbReference>
<dbReference type="InterPro" id="IPR036928">
    <property type="entry name" value="AS_sf"/>
</dbReference>
<name>A0A6M1LSR9_9PROT</name>
<dbReference type="GO" id="GO:0003824">
    <property type="term" value="F:catalytic activity"/>
    <property type="evidence" value="ECO:0007669"/>
    <property type="project" value="InterPro"/>
</dbReference>
<evidence type="ECO:0000256" key="1">
    <source>
        <dbReference type="ARBA" id="ARBA00009199"/>
    </source>
</evidence>
<dbReference type="EMBL" id="JAAIKB010000012">
    <property type="protein sequence ID" value="NGM23073.1"/>
    <property type="molecule type" value="Genomic_DNA"/>
</dbReference>
<dbReference type="InterPro" id="IPR000120">
    <property type="entry name" value="Amidase"/>
</dbReference>
<dbReference type="Proteomes" id="UP000475385">
    <property type="component" value="Unassembled WGS sequence"/>
</dbReference>
<dbReference type="AlphaFoldDB" id="A0A6M1LSR9"/>
<evidence type="ECO:0000313" key="4">
    <source>
        <dbReference type="Proteomes" id="UP000475385"/>
    </source>
</evidence>
<proteinExistence type="inferred from homology"/>
<evidence type="ECO:0000313" key="3">
    <source>
        <dbReference type="EMBL" id="NGM23073.1"/>
    </source>
</evidence>
<sequence length="397" mass="40593">MDLARFRAFSHRVEHPAAPAPGPLSGVTLAVKGNIPVAGLPWTEGSAVFAHRIATEDAACVARLKAAGAVVVGMTTLSEMAMYAPDNAAEPMGLNPFDVTRTAGGSSTGSGVAVALGQAMLGLGTDSGGSVRNPALHCGVVGFKPSLGTWDYSGATQPAPSLDTLGLIARDVATLARGAAVLGTPMGRARPRLLVPSILVAESADAATRALFAAALDRCREAGIETVEAEIPLWREADAACGMISLAEGGAWLDRLPDDAPLGPRLLARRAAYRALDPAVVRDARATCAAFTQALRAALRDASAIATPTWPFAAPPIEADTVDFDGTPVPLDPARSIFVRTANAAGAPAITLPAGLYKRERVPFGLHLLAAPGEDAALLALAARVEAVLPPAPSPPL</sequence>
<gene>
    <name evidence="3" type="ORF">G3576_23880</name>
</gene>
<protein>
    <submittedName>
        <fullName evidence="3">Amidase</fullName>
    </submittedName>
</protein>
<dbReference type="PANTHER" id="PTHR11895">
    <property type="entry name" value="TRANSAMIDASE"/>
    <property type="match status" value="1"/>
</dbReference>
<comment type="caution">
    <text evidence="3">The sequence shown here is derived from an EMBL/GenBank/DDBJ whole genome shotgun (WGS) entry which is preliminary data.</text>
</comment>
<dbReference type="InterPro" id="IPR023631">
    <property type="entry name" value="Amidase_dom"/>
</dbReference>
<dbReference type="SUPFAM" id="SSF75304">
    <property type="entry name" value="Amidase signature (AS) enzymes"/>
    <property type="match status" value="1"/>
</dbReference>